<dbReference type="Proteomes" id="UP001597205">
    <property type="component" value="Unassembled WGS sequence"/>
</dbReference>
<gene>
    <name evidence="2" type="ORF">ACFQ2C_07060</name>
</gene>
<reference evidence="3" key="1">
    <citation type="journal article" date="2019" name="Int. J. Syst. Evol. Microbiol.">
        <title>The Global Catalogue of Microorganisms (GCM) 10K type strain sequencing project: providing services to taxonomists for standard genome sequencing and annotation.</title>
        <authorList>
            <consortium name="The Broad Institute Genomics Platform"/>
            <consortium name="The Broad Institute Genome Sequencing Center for Infectious Disease"/>
            <person name="Wu L."/>
            <person name="Ma J."/>
        </authorList>
    </citation>
    <scope>NUCLEOTIDE SEQUENCE [LARGE SCALE GENOMIC DNA]</scope>
    <source>
        <strain evidence="3">CCUG 52468</strain>
    </source>
</reference>
<keyword evidence="1" id="KW-0472">Membrane</keyword>
<keyword evidence="1" id="KW-0812">Transmembrane</keyword>
<evidence type="ECO:0000313" key="2">
    <source>
        <dbReference type="EMBL" id="MFD1165358.1"/>
    </source>
</evidence>
<comment type="caution">
    <text evidence="2">The sequence shown here is derived from an EMBL/GenBank/DDBJ whole genome shotgun (WGS) entry which is preliminary data.</text>
</comment>
<dbReference type="InterPro" id="IPR048136">
    <property type="entry name" value="STM3941-like"/>
</dbReference>
<feature type="transmembrane region" description="Helical" evidence="1">
    <location>
        <begin position="20"/>
        <end position="38"/>
    </location>
</feature>
<dbReference type="RefSeq" id="WP_138092798.1">
    <property type="nucleotide sequence ID" value="NZ_JBHTKY010000007.1"/>
</dbReference>
<proteinExistence type="predicted"/>
<keyword evidence="3" id="KW-1185">Reference proteome</keyword>
<evidence type="ECO:0000256" key="1">
    <source>
        <dbReference type="SAM" id="Phobius"/>
    </source>
</evidence>
<name>A0ABW3RKS9_9SPHI</name>
<sequence length="169" mass="18842">MNTINFKYSEKKRGSMAMKFLLIGIAGIAATYYIWFLADREFLMGKVASIFLALLGIGSFIYMKFTGNKSGVTALSIGPEGIKGDTTPISKAGGLIEWTDITNVHFLGNQLDIEVHNPQKFADRMSNFFVRDTYLKSMKGVIRISLSEIEYTEKELADALSKYAQNINS</sequence>
<organism evidence="2 3">
    <name type="scientific">Sphingobacterium daejeonense</name>
    <dbReference type="NCBI Taxonomy" id="371142"/>
    <lineage>
        <taxon>Bacteria</taxon>
        <taxon>Pseudomonadati</taxon>
        <taxon>Bacteroidota</taxon>
        <taxon>Sphingobacteriia</taxon>
        <taxon>Sphingobacteriales</taxon>
        <taxon>Sphingobacteriaceae</taxon>
        <taxon>Sphingobacterium</taxon>
    </lineage>
</organism>
<keyword evidence="1" id="KW-1133">Transmembrane helix</keyword>
<dbReference type="NCBIfam" id="NF041635">
    <property type="entry name" value="STM3941_fam"/>
    <property type="match status" value="1"/>
</dbReference>
<feature type="transmembrane region" description="Helical" evidence="1">
    <location>
        <begin position="44"/>
        <end position="63"/>
    </location>
</feature>
<accession>A0ABW3RKS9</accession>
<evidence type="ECO:0000313" key="3">
    <source>
        <dbReference type="Proteomes" id="UP001597205"/>
    </source>
</evidence>
<protein>
    <submittedName>
        <fullName evidence="2">STM3941 family protein</fullName>
    </submittedName>
</protein>
<dbReference type="EMBL" id="JBHTKY010000007">
    <property type="protein sequence ID" value="MFD1165358.1"/>
    <property type="molecule type" value="Genomic_DNA"/>
</dbReference>